<dbReference type="Pfam" id="PF00034">
    <property type="entry name" value="Cytochrom_C"/>
    <property type="match status" value="1"/>
</dbReference>
<dbReference type="GO" id="GO:0020037">
    <property type="term" value="F:heme binding"/>
    <property type="evidence" value="ECO:0007669"/>
    <property type="project" value="InterPro"/>
</dbReference>
<dbReference type="FunFam" id="1.10.760.10:FF:000020">
    <property type="entry name" value="Cytochrome c peroxidase"/>
    <property type="match status" value="1"/>
</dbReference>
<dbReference type="PIRSF" id="PIRSF000294">
    <property type="entry name" value="Cytochrome-c_peroxidase"/>
    <property type="match status" value="1"/>
</dbReference>
<comment type="subcellular location">
    <subcellularLocation>
        <location evidence="1">Periplasm</location>
    </subcellularLocation>
</comment>
<evidence type="ECO:0000256" key="2">
    <source>
        <dbReference type="ARBA" id="ARBA00022617"/>
    </source>
</evidence>
<protein>
    <submittedName>
        <fullName evidence="12">Cytochrome c biogenesis protein CcsA</fullName>
    </submittedName>
</protein>
<dbReference type="Gene3D" id="1.10.760.10">
    <property type="entry name" value="Cytochrome c-like domain"/>
    <property type="match status" value="2"/>
</dbReference>
<dbReference type="EMBL" id="BKCM01000005">
    <property type="protein sequence ID" value="GER00553.1"/>
    <property type="molecule type" value="Genomic_DNA"/>
</dbReference>
<comment type="cofactor">
    <cofactor evidence="8">
        <name>heme</name>
        <dbReference type="ChEBI" id="CHEBI:30413"/>
    </cofactor>
    <text evidence="8">Binds 2 heme groups.</text>
</comment>
<feature type="binding site" description="axial binding residue" evidence="9">
    <location>
        <position position="77"/>
    </location>
    <ligand>
        <name>heme c</name>
        <dbReference type="ChEBI" id="CHEBI:61717"/>
        <label>1</label>
    </ligand>
    <ligandPart>
        <name>Fe</name>
        <dbReference type="ChEBI" id="CHEBI:18248"/>
    </ligandPart>
</feature>
<keyword evidence="4 10" id="KW-0732">Signal</keyword>
<dbReference type="PROSITE" id="PS51007">
    <property type="entry name" value="CYTC"/>
    <property type="match status" value="1"/>
</dbReference>
<evidence type="ECO:0000256" key="10">
    <source>
        <dbReference type="SAM" id="SignalP"/>
    </source>
</evidence>
<keyword evidence="2 8" id="KW-0349">Heme</keyword>
<feature type="chain" id="PRO_5023099606" evidence="10">
    <location>
        <begin position="22"/>
        <end position="345"/>
    </location>
</feature>
<keyword evidence="5" id="KW-0574">Periplasm</keyword>
<evidence type="ECO:0000259" key="11">
    <source>
        <dbReference type="PROSITE" id="PS51007"/>
    </source>
</evidence>
<accession>A0A5A7MWW5</accession>
<evidence type="ECO:0000313" key="13">
    <source>
        <dbReference type="Proteomes" id="UP000325187"/>
    </source>
</evidence>
<dbReference type="InterPro" id="IPR026259">
    <property type="entry name" value="MauG/Cytc_peroxidase"/>
</dbReference>
<dbReference type="RefSeq" id="WP_150002089.1">
    <property type="nucleotide sequence ID" value="NZ_BKCM01000005.1"/>
</dbReference>
<dbReference type="Proteomes" id="UP000325187">
    <property type="component" value="Unassembled WGS sequence"/>
</dbReference>
<dbReference type="GO" id="GO:0046872">
    <property type="term" value="F:metal ion binding"/>
    <property type="evidence" value="ECO:0007669"/>
    <property type="project" value="UniProtKB-KW"/>
</dbReference>
<evidence type="ECO:0000256" key="7">
    <source>
        <dbReference type="ARBA" id="ARBA00023004"/>
    </source>
</evidence>
<organism evidence="12 13">
    <name type="scientific">Iodidimonas gelatinilytica</name>
    <dbReference type="NCBI Taxonomy" id="1236966"/>
    <lineage>
        <taxon>Bacteria</taxon>
        <taxon>Pseudomonadati</taxon>
        <taxon>Pseudomonadota</taxon>
        <taxon>Alphaproteobacteria</taxon>
        <taxon>Iodidimonadales</taxon>
        <taxon>Iodidimonadaceae</taxon>
        <taxon>Iodidimonas</taxon>
    </lineage>
</organism>
<feature type="domain" description="Cytochrome c" evidence="11">
    <location>
        <begin position="205"/>
        <end position="322"/>
    </location>
</feature>
<evidence type="ECO:0000256" key="8">
    <source>
        <dbReference type="PIRSR" id="PIRSR000294-1"/>
    </source>
</evidence>
<keyword evidence="13" id="KW-1185">Reference proteome</keyword>
<feature type="binding site" description="axial binding residue" evidence="9">
    <location>
        <position position="223"/>
    </location>
    <ligand>
        <name>heme c</name>
        <dbReference type="ChEBI" id="CHEBI:61717"/>
        <label>2</label>
    </ligand>
    <ligandPart>
        <name>Fe</name>
        <dbReference type="ChEBI" id="CHEBI:18248"/>
    </ligandPart>
</feature>
<feature type="binding site" description="covalent" evidence="8">
    <location>
        <position position="76"/>
    </location>
    <ligand>
        <name>heme c</name>
        <dbReference type="ChEBI" id="CHEBI:61717"/>
        <label>1</label>
    </ligand>
</feature>
<dbReference type="PANTHER" id="PTHR30600">
    <property type="entry name" value="CYTOCHROME C PEROXIDASE-RELATED"/>
    <property type="match status" value="1"/>
</dbReference>
<keyword evidence="3 9" id="KW-0479">Metal-binding</keyword>
<comment type="PTM">
    <text evidence="8">Binds 2 heme groups per subunit.</text>
</comment>
<dbReference type="InterPro" id="IPR051395">
    <property type="entry name" value="Cytochrome_c_Peroxidase/MauG"/>
</dbReference>
<sequence length="345" mass="37127">MQKRVLSGLLSAFLVAGSAQAADDLMAVAQDFFKPIPAKPPALEGNPASAAKIELGKMLYFDTRLSESHNISCNSCHVVGMGGVDLQETSLGQSWQTGARNSPTVFNAVFNLAQFWDGRAADLEEQAGGPLVNPVEMATTEGHVVEQLDGIPGYHEAFRAAFPDDTDPIRIENVQKAIAVFEATLITPNAPFDQYLNGDETALNAQQKAGLQAFMDNGCVACHSGINLGGEQFQPFGVVENPGEDLLPPGDKGRFDVSQLPEDEFVFKVPGLRNIALTPPYFHTGKVWDLKQAVRVMGTAQLGIDLSEDDVENITAFLHSLTGDQPRIVYPVLPPSTAETPRPNP</sequence>
<evidence type="ECO:0000256" key="5">
    <source>
        <dbReference type="ARBA" id="ARBA00022764"/>
    </source>
</evidence>
<dbReference type="GO" id="GO:0042597">
    <property type="term" value="C:periplasmic space"/>
    <property type="evidence" value="ECO:0007669"/>
    <property type="project" value="UniProtKB-SubCell"/>
</dbReference>
<keyword evidence="7 9" id="KW-0408">Iron</keyword>
<feature type="binding site" description="axial binding residue" evidence="9">
    <location>
        <position position="297"/>
    </location>
    <ligand>
        <name>heme c</name>
        <dbReference type="ChEBI" id="CHEBI:61717"/>
        <label>2</label>
    </ligand>
    <ligandPart>
        <name>Fe</name>
        <dbReference type="ChEBI" id="CHEBI:18248"/>
    </ligandPart>
</feature>
<feature type="signal peptide" evidence="10">
    <location>
        <begin position="1"/>
        <end position="21"/>
    </location>
</feature>
<dbReference type="AlphaFoldDB" id="A0A5A7MWW5"/>
<gene>
    <name evidence="12" type="primary">ccpA</name>
    <name evidence="12" type="ORF">JCM17845_11760</name>
</gene>
<dbReference type="PANTHER" id="PTHR30600:SF7">
    <property type="entry name" value="CYTOCHROME C PEROXIDASE-RELATED"/>
    <property type="match status" value="1"/>
</dbReference>
<feature type="binding site" description="covalent" evidence="8">
    <location>
        <position position="222"/>
    </location>
    <ligand>
        <name>heme c</name>
        <dbReference type="ChEBI" id="CHEBI:61717"/>
        <label>2</label>
    </ligand>
</feature>
<dbReference type="GO" id="GO:0009055">
    <property type="term" value="F:electron transfer activity"/>
    <property type="evidence" value="ECO:0007669"/>
    <property type="project" value="InterPro"/>
</dbReference>
<feature type="binding site" description="covalent" evidence="8">
    <location>
        <position position="219"/>
    </location>
    <ligand>
        <name>heme c</name>
        <dbReference type="ChEBI" id="CHEBI:61717"/>
        <label>2</label>
    </ligand>
</feature>
<evidence type="ECO:0000256" key="4">
    <source>
        <dbReference type="ARBA" id="ARBA00022729"/>
    </source>
</evidence>
<dbReference type="InterPro" id="IPR004852">
    <property type="entry name" value="Di-haem_cyt_c_peroxidsae"/>
</dbReference>
<evidence type="ECO:0000256" key="3">
    <source>
        <dbReference type="ARBA" id="ARBA00022723"/>
    </source>
</evidence>
<dbReference type="InterPro" id="IPR036909">
    <property type="entry name" value="Cyt_c-like_dom_sf"/>
</dbReference>
<evidence type="ECO:0000256" key="6">
    <source>
        <dbReference type="ARBA" id="ARBA00023002"/>
    </source>
</evidence>
<proteinExistence type="predicted"/>
<reference evidence="12 13" key="1">
    <citation type="submission" date="2019-09" db="EMBL/GenBank/DDBJ databases">
        <title>NBRP : Genome information of microbial organism related human and environment.</title>
        <authorList>
            <person name="Hattori M."/>
            <person name="Oshima K."/>
            <person name="Inaba H."/>
            <person name="Suda W."/>
            <person name="Sakamoto M."/>
            <person name="Iino T."/>
            <person name="Kitahara M."/>
            <person name="Oshida Y."/>
            <person name="Iida T."/>
            <person name="Kudo T."/>
            <person name="Itoh T."/>
            <person name="Ohkuma M."/>
        </authorList>
    </citation>
    <scope>NUCLEOTIDE SEQUENCE [LARGE SCALE GENOMIC DNA]</scope>
    <source>
        <strain evidence="12 13">Mie-1</strain>
    </source>
</reference>
<dbReference type="InterPro" id="IPR009056">
    <property type="entry name" value="Cyt_c-like_dom"/>
</dbReference>
<evidence type="ECO:0000256" key="1">
    <source>
        <dbReference type="ARBA" id="ARBA00004418"/>
    </source>
</evidence>
<dbReference type="GO" id="GO:0004130">
    <property type="term" value="F:cytochrome-c peroxidase activity"/>
    <property type="evidence" value="ECO:0007669"/>
    <property type="project" value="TreeGrafter"/>
</dbReference>
<dbReference type="Pfam" id="PF03150">
    <property type="entry name" value="CCP_MauG"/>
    <property type="match status" value="1"/>
</dbReference>
<name>A0A5A7MWW5_9PROT</name>
<evidence type="ECO:0000256" key="9">
    <source>
        <dbReference type="PIRSR" id="PIRSR000294-2"/>
    </source>
</evidence>
<dbReference type="SUPFAM" id="SSF46626">
    <property type="entry name" value="Cytochrome c"/>
    <property type="match status" value="2"/>
</dbReference>
<comment type="caution">
    <text evidence="12">The sequence shown here is derived from an EMBL/GenBank/DDBJ whole genome shotgun (WGS) entry which is preliminary data.</text>
</comment>
<evidence type="ECO:0000313" key="12">
    <source>
        <dbReference type="EMBL" id="GER00553.1"/>
    </source>
</evidence>
<feature type="binding site" description="covalent" evidence="8">
    <location>
        <position position="73"/>
    </location>
    <ligand>
        <name>heme c</name>
        <dbReference type="ChEBI" id="CHEBI:61717"/>
        <label>1</label>
    </ligand>
</feature>
<keyword evidence="6" id="KW-0560">Oxidoreductase</keyword>